<dbReference type="InterPro" id="IPR000994">
    <property type="entry name" value="Pept_M24"/>
</dbReference>
<sequence length="340" mass="37266">MTWITGYGNSENRWRCVVVPVDKEPFFLIRALDAGQCRKRNWIADVPQYRDWEDPFPVLAERFADRGLSGARIGLDFNSYGMPLGRFAQLKAALPNVEFVDIGPLVWELRLIKSEAEIGLLRRAAGIADQTMTRVAAACRLGLAQRDAARVAVASYVELGADPGPPGPISAGRGWDFLHAHLDDTPLSDGDVVHVELIPSVGGYSARLMRCICIGPIGVDRQRAATKLAELQERQIAAMRPGVEARAVDAILREGVIKEGLRESFDNISGYTLGLYAPAGPRTSDFTRMFHPKADWRLEAGMVFHMYASAAGVSFIETVLVSADGPQRLTSLPRTLFGTD</sequence>
<dbReference type="GO" id="GO:0004177">
    <property type="term" value="F:aminopeptidase activity"/>
    <property type="evidence" value="ECO:0007669"/>
    <property type="project" value="UniProtKB-KW"/>
</dbReference>
<evidence type="ECO:0000259" key="1">
    <source>
        <dbReference type="Pfam" id="PF00557"/>
    </source>
</evidence>
<keyword evidence="3" id="KW-0031">Aminopeptidase</keyword>
<evidence type="ECO:0000313" key="4">
    <source>
        <dbReference type="Proteomes" id="UP000321058"/>
    </source>
</evidence>
<dbReference type="InterPro" id="IPR036005">
    <property type="entry name" value="Creatinase/aminopeptidase-like"/>
</dbReference>
<dbReference type="Proteomes" id="UP000321058">
    <property type="component" value="Unassembled WGS sequence"/>
</dbReference>
<protein>
    <submittedName>
        <fullName evidence="3">Xaa-Pro aminopeptidase</fullName>
    </submittedName>
</protein>
<dbReference type="InterPro" id="IPR050659">
    <property type="entry name" value="Peptidase_M24B"/>
</dbReference>
<dbReference type="EMBL" id="BKAJ01000048">
    <property type="protein sequence ID" value="GEP55889.1"/>
    <property type="molecule type" value="Genomic_DNA"/>
</dbReference>
<name>A0A512NA80_9HYPH</name>
<dbReference type="InterPro" id="IPR000587">
    <property type="entry name" value="Creatinase_N"/>
</dbReference>
<feature type="domain" description="Peptidase M24" evidence="1">
    <location>
        <begin position="120"/>
        <end position="321"/>
    </location>
</feature>
<dbReference type="Gene3D" id="3.40.350.10">
    <property type="entry name" value="Creatinase/prolidase N-terminal domain"/>
    <property type="match status" value="1"/>
</dbReference>
<dbReference type="CDD" id="cd01066">
    <property type="entry name" value="APP_MetAP"/>
    <property type="match status" value="1"/>
</dbReference>
<dbReference type="AlphaFoldDB" id="A0A512NA80"/>
<dbReference type="PANTHER" id="PTHR46112:SF2">
    <property type="entry name" value="XAA-PRO AMINOPEPTIDASE P-RELATED"/>
    <property type="match status" value="1"/>
</dbReference>
<keyword evidence="3" id="KW-0378">Hydrolase</keyword>
<evidence type="ECO:0000259" key="2">
    <source>
        <dbReference type="Pfam" id="PF01321"/>
    </source>
</evidence>
<dbReference type="PANTHER" id="PTHR46112">
    <property type="entry name" value="AMINOPEPTIDASE"/>
    <property type="match status" value="1"/>
</dbReference>
<feature type="domain" description="Creatinase N-terminal" evidence="2">
    <location>
        <begin position="2"/>
        <end position="112"/>
    </location>
</feature>
<accession>A0A512NA80</accession>
<dbReference type="SUPFAM" id="SSF55920">
    <property type="entry name" value="Creatinase/aminopeptidase"/>
    <property type="match status" value="1"/>
</dbReference>
<dbReference type="OrthoDB" id="9761809at2"/>
<dbReference type="InterPro" id="IPR029149">
    <property type="entry name" value="Creatin/AminoP/Spt16_N"/>
</dbReference>
<keyword evidence="3" id="KW-0645">Protease</keyword>
<gene>
    <name evidence="3" type="ORF">RSO01_30550</name>
</gene>
<dbReference type="Gene3D" id="3.90.230.10">
    <property type="entry name" value="Creatinase/methionine aminopeptidase superfamily"/>
    <property type="match status" value="1"/>
</dbReference>
<dbReference type="Pfam" id="PF01321">
    <property type="entry name" value="Creatinase_N"/>
    <property type="match status" value="1"/>
</dbReference>
<dbReference type="Pfam" id="PF00557">
    <property type="entry name" value="Peptidase_M24"/>
    <property type="match status" value="1"/>
</dbReference>
<organism evidence="3 4">
    <name type="scientific">Reyranella soli</name>
    <dbReference type="NCBI Taxonomy" id="1230389"/>
    <lineage>
        <taxon>Bacteria</taxon>
        <taxon>Pseudomonadati</taxon>
        <taxon>Pseudomonadota</taxon>
        <taxon>Alphaproteobacteria</taxon>
        <taxon>Hyphomicrobiales</taxon>
        <taxon>Reyranellaceae</taxon>
        <taxon>Reyranella</taxon>
    </lineage>
</organism>
<evidence type="ECO:0000313" key="3">
    <source>
        <dbReference type="EMBL" id="GEP55889.1"/>
    </source>
</evidence>
<keyword evidence="4" id="KW-1185">Reference proteome</keyword>
<proteinExistence type="predicted"/>
<dbReference type="SUPFAM" id="SSF53092">
    <property type="entry name" value="Creatinase/prolidase N-terminal domain"/>
    <property type="match status" value="1"/>
</dbReference>
<comment type="caution">
    <text evidence="3">The sequence shown here is derived from an EMBL/GenBank/DDBJ whole genome shotgun (WGS) entry which is preliminary data.</text>
</comment>
<reference evidence="3 4" key="1">
    <citation type="submission" date="2019-07" db="EMBL/GenBank/DDBJ databases">
        <title>Whole genome shotgun sequence of Reyranella soli NBRC 108950.</title>
        <authorList>
            <person name="Hosoyama A."/>
            <person name="Uohara A."/>
            <person name="Ohji S."/>
            <person name="Ichikawa N."/>
        </authorList>
    </citation>
    <scope>NUCLEOTIDE SEQUENCE [LARGE SCALE GENOMIC DNA]</scope>
    <source>
        <strain evidence="3 4">NBRC 108950</strain>
    </source>
</reference>